<dbReference type="InterPro" id="IPR036388">
    <property type="entry name" value="WH-like_DNA-bd_sf"/>
</dbReference>
<dbReference type="PANTHER" id="PTHR43133">
    <property type="entry name" value="RNA POLYMERASE ECF-TYPE SIGMA FACTO"/>
    <property type="match status" value="1"/>
</dbReference>
<name>A0A495FMJ1_9MICC</name>
<dbReference type="AlphaFoldDB" id="A0A495FMJ1"/>
<organism evidence="9 10">
    <name type="scientific">Arthrobacter oryzae</name>
    <dbReference type="NCBI Taxonomy" id="409290"/>
    <lineage>
        <taxon>Bacteria</taxon>
        <taxon>Bacillati</taxon>
        <taxon>Actinomycetota</taxon>
        <taxon>Actinomycetes</taxon>
        <taxon>Micrococcales</taxon>
        <taxon>Micrococcaceae</taxon>
        <taxon>Arthrobacter</taxon>
    </lineage>
</organism>
<dbReference type="NCBIfam" id="TIGR02937">
    <property type="entry name" value="sigma70-ECF"/>
    <property type="match status" value="1"/>
</dbReference>
<dbReference type="EMBL" id="RBIR01000001">
    <property type="protein sequence ID" value="RKR30454.1"/>
    <property type="molecule type" value="Genomic_DNA"/>
</dbReference>
<dbReference type="Pfam" id="PF04542">
    <property type="entry name" value="Sigma70_r2"/>
    <property type="match status" value="1"/>
</dbReference>
<evidence type="ECO:0000256" key="6">
    <source>
        <dbReference type="RuleBase" id="RU000716"/>
    </source>
</evidence>
<dbReference type="Gene3D" id="1.10.10.10">
    <property type="entry name" value="Winged helix-like DNA-binding domain superfamily/Winged helix DNA-binding domain"/>
    <property type="match status" value="1"/>
</dbReference>
<dbReference type="PANTHER" id="PTHR43133:SF52">
    <property type="entry name" value="ECF RNA POLYMERASE SIGMA FACTOR SIGL"/>
    <property type="match status" value="1"/>
</dbReference>
<sequence length="168" mass="19103">MSDQEAELLRSLHQAYGPALWRFVMRMTGDSTVADDVVQETLIRAWQHPAILQRPDAAVKAWLYTVARNLVIDDRRSARRRHETRGDELPEIPEADRVDRILDEWLVADALAGLSAEHRAVIIHSYYRRETTAEIAQSLQLAEGTVKSRLHYALRALRLALQEGGVTP</sequence>
<keyword evidence="3 6" id="KW-0731">Sigma factor</keyword>
<dbReference type="GO" id="GO:0003677">
    <property type="term" value="F:DNA binding"/>
    <property type="evidence" value="ECO:0007669"/>
    <property type="project" value="UniProtKB-KW"/>
</dbReference>
<dbReference type="RefSeq" id="WP_120950504.1">
    <property type="nucleotide sequence ID" value="NZ_RBIR01000001.1"/>
</dbReference>
<evidence type="ECO:0000256" key="4">
    <source>
        <dbReference type="ARBA" id="ARBA00023125"/>
    </source>
</evidence>
<keyword evidence="2 6" id="KW-0805">Transcription regulation</keyword>
<dbReference type="NCBIfam" id="NF007227">
    <property type="entry name" value="PRK09645.1"/>
    <property type="match status" value="1"/>
</dbReference>
<dbReference type="GO" id="GO:0006352">
    <property type="term" value="P:DNA-templated transcription initiation"/>
    <property type="evidence" value="ECO:0007669"/>
    <property type="project" value="InterPro"/>
</dbReference>
<dbReference type="Proteomes" id="UP000276055">
    <property type="component" value="Unassembled WGS sequence"/>
</dbReference>
<reference evidence="9 10" key="1">
    <citation type="submission" date="2018-10" db="EMBL/GenBank/DDBJ databases">
        <title>Genomic Encyclopedia of Type Strains, Phase IV (KMG-IV): sequencing the most valuable type-strain genomes for metagenomic binning, comparative biology and taxonomic classification.</title>
        <authorList>
            <person name="Goeker M."/>
        </authorList>
    </citation>
    <scope>NUCLEOTIDE SEQUENCE [LARGE SCALE GENOMIC DNA]</scope>
    <source>
        <strain evidence="9 10">DSM 25586</strain>
    </source>
</reference>
<dbReference type="Gene3D" id="1.10.1740.10">
    <property type="match status" value="1"/>
</dbReference>
<comment type="caution">
    <text evidence="9">The sequence shown here is derived from an EMBL/GenBank/DDBJ whole genome shotgun (WGS) entry which is preliminary data.</text>
</comment>
<dbReference type="GO" id="GO:0016987">
    <property type="term" value="F:sigma factor activity"/>
    <property type="evidence" value="ECO:0007669"/>
    <property type="project" value="UniProtKB-KW"/>
</dbReference>
<feature type="domain" description="RNA polymerase sigma-70 region 4" evidence="8">
    <location>
        <begin position="110"/>
        <end position="158"/>
    </location>
</feature>
<evidence type="ECO:0000256" key="5">
    <source>
        <dbReference type="ARBA" id="ARBA00023163"/>
    </source>
</evidence>
<dbReference type="InterPro" id="IPR013325">
    <property type="entry name" value="RNA_pol_sigma_r2"/>
</dbReference>
<dbReference type="InterPro" id="IPR007630">
    <property type="entry name" value="RNA_pol_sigma70_r4"/>
</dbReference>
<evidence type="ECO:0000259" key="8">
    <source>
        <dbReference type="Pfam" id="PF04545"/>
    </source>
</evidence>
<gene>
    <name evidence="9" type="ORF">C8D78_0779</name>
</gene>
<keyword evidence="4 6" id="KW-0238">DNA-binding</keyword>
<proteinExistence type="inferred from homology"/>
<dbReference type="InterPro" id="IPR014284">
    <property type="entry name" value="RNA_pol_sigma-70_dom"/>
</dbReference>
<dbReference type="InterPro" id="IPR000838">
    <property type="entry name" value="RNA_pol_sigma70_ECF_CS"/>
</dbReference>
<evidence type="ECO:0000313" key="10">
    <source>
        <dbReference type="Proteomes" id="UP000276055"/>
    </source>
</evidence>
<dbReference type="InterPro" id="IPR039425">
    <property type="entry name" value="RNA_pol_sigma-70-like"/>
</dbReference>
<evidence type="ECO:0000256" key="1">
    <source>
        <dbReference type="ARBA" id="ARBA00010641"/>
    </source>
</evidence>
<accession>A0A495FMJ1</accession>
<dbReference type="InterPro" id="IPR013324">
    <property type="entry name" value="RNA_pol_sigma_r3/r4-like"/>
</dbReference>
<dbReference type="SUPFAM" id="SSF88659">
    <property type="entry name" value="Sigma3 and sigma4 domains of RNA polymerase sigma factors"/>
    <property type="match status" value="1"/>
</dbReference>
<evidence type="ECO:0000256" key="2">
    <source>
        <dbReference type="ARBA" id="ARBA00023015"/>
    </source>
</evidence>
<dbReference type="PROSITE" id="PS01063">
    <property type="entry name" value="SIGMA70_ECF"/>
    <property type="match status" value="1"/>
</dbReference>
<keyword evidence="5 6" id="KW-0804">Transcription</keyword>
<feature type="domain" description="RNA polymerase sigma-70 region 2" evidence="7">
    <location>
        <begin position="12"/>
        <end position="81"/>
    </location>
</feature>
<dbReference type="OrthoDB" id="9811152at2"/>
<comment type="similarity">
    <text evidence="1 6">Belongs to the sigma-70 factor family. ECF subfamily.</text>
</comment>
<evidence type="ECO:0000313" key="9">
    <source>
        <dbReference type="EMBL" id="RKR30454.1"/>
    </source>
</evidence>
<dbReference type="Pfam" id="PF04545">
    <property type="entry name" value="Sigma70_r4"/>
    <property type="match status" value="1"/>
</dbReference>
<evidence type="ECO:0000256" key="3">
    <source>
        <dbReference type="ARBA" id="ARBA00023082"/>
    </source>
</evidence>
<evidence type="ECO:0000259" key="7">
    <source>
        <dbReference type="Pfam" id="PF04542"/>
    </source>
</evidence>
<dbReference type="InterPro" id="IPR007627">
    <property type="entry name" value="RNA_pol_sigma70_r2"/>
</dbReference>
<dbReference type="SUPFAM" id="SSF88946">
    <property type="entry name" value="Sigma2 domain of RNA polymerase sigma factors"/>
    <property type="match status" value="1"/>
</dbReference>
<protein>
    <recommendedName>
        <fullName evidence="6">RNA polymerase sigma factor</fullName>
    </recommendedName>
</protein>
<dbReference type="CDD" id="cd06171">
    <property type="entry name" value="Sigma70_r4"/>
    <property type="match status" value="1"/>
</dbReference>